<feature type="transmembrane region" description="Helical" evidence="6">
    <location>
        <begin position="120"/>
        <end position="137"/>
    </location>
</feature>
<evidence type="ECO:0008006" key="9">
    <source>
        <dbReference type="Google" id="ProtNLM"/>
    </source>
</evidence>
<keyword evidence="2 6" id="KW-0812">Transmembrane</keyword>
<dbReference type="PANTHER" id="PTHR23507:SF1">
    <property type="entry name" value="FI18259P1-RELATED"/>
    <property type="match status" value="1"/>
</dbReference>
<feature type="transmembrane region" description="Helical" evidence="6">
    <location>
        <begin position="90"/>
        <end position="108"/>
    </location>
</feature>
<evidence type="ECO:0000256" key="3">
    <source>
        <dbReference type="ARBA" id="ARBA00022989"/>
    </source>
</evidence>
<dbReference type="EMBL" id="JAVRRA010000177">
    <property type="protein sequence ID" value="KAK5291069.1"/>
    <property type="molecule type" value="Genomic_DNA"/>
</dbReference>
<keyword evidence="3 6" id="KW-1133">Transmembrane helix</keyword>
<feature type="transmembrane region" description="Helical" evidence="6">
    <location>
        <begin position="157"/>
        <end position="179"/>
    </location>
</feature>
<proteinExistence type="predicted"/>
<accession>A0ABR0M7T6</accession>
<evidence type="ECO:0000313" key="7">
    <source>
        <dbReference type="EMBL" id="KAK5291069.1"/>
    </source>
</evidence>
<feature type="transmembrane region" description="Helical" evidence="6">
    <location>
        <begin position="65"/>
        <end position="84"/>
    </location>
</feature>
<gene>
    <name evidence="7" type="ORF">LTR16_002355</name>
</gene>
<evidence type="ECO:0000313" key="8">
    <source>
        <dbReference type="Proteomes" id="UP001357485"/>
    </source>
</evidence>
<dbReference type="Proteomes" id="UP001357485">
    <property type="component" value="Unassembled WGS sequence"/>
</dbReference>
<organism evidence="7 8">
    <name type="scientific">Cryomyces antarcticus</name>
    <dbReference type="NCBI Taxonomy" id="329879"/>
    <lineage>
        <taxon>Eukaryota</taxon>
        <taxon>Fungi</taxon>
        <taxon>Dikarya</taxon>
        <taxon>Ascomycota</taxon>
        <taxon>Pezizomycotina</taxon>
        <taxon>Dothideomycetes</taxon>
        <taxon>Dothideomycetes incertae sedis</taxon>
        <taxon>Cryomyces</taxon>
    </lineage>
</organism>
<comment type="subcellular location">
    <subcellularLocation>
        <location evidence="1">Membrane</location>
        <topology evidence="1">Multi-pass membrane protein</topology>
    </subcellularLocation>
</comment>
<keyword evidence="4 6" id="KW-0472">Membrane</keyword>
<dbReference type="SUPFAM" id="SSF103473">
    <property type="entry name" value="MFS general substrate transporter"/>
    <property type="match status" value="1"/>
</dbReference>
<sequence>MTMFLGHIPLLLQHISKRYDWTISQATYLISLRAGMNALVFFHLLPSISSLLQKCCRFTGQQKDLYLACLSAALIALGFSGLALAPTATLAAVGLVLTSLGSSAMFMIRSSMTSLVESHHVARLYTVVSVVDTLGLMEGGPLAAGLFRAGLRVGGAWVGLLFAVLAGLFAGAALLLCFVRIRKGGEAVVEDGDNGDGVPKMPPGLSPGRTEGQSV</sequence>
<comment type="caution">
    <text evidence="7">The sequence shown here is derived from an EMBL/GenBank/DDBJ whole genome shotgun (WGS) entry which is preliminary data.</text>
</comment>
<feature type="transmembrane region" description="Helical" evidence="6">
    <location>
        <begin position="26"/>
        <end position="45"/>
    </location>
</feature>
<dbReference type="InterPro" id="IPR036259">
    <property type="entry name" value="MFS_trans_sf"/>
</dbReference>
<evidence type="ECO:0000256" key="6">
    <source>
        <dbReference type="SAM" id="Phobius"/>
    </source>
</evidence>
<dbReference type="PANTHER" id="PTHR23507">
    <property type="entry name" value="ZGC:174356"/>
    <property type="match status" value="1"/>
</dbReference>
<feature type="region of interest" description="Disordered" evidence="5">
    <location>
        <begin position="192"/>
        <end position="215"/>
    </location>
</feature>
<name>A0ABR0M7T6_9PEZI</name>
<evidence type="ECO:0000256" key="2">
    <source>
        <dbReference type="ARBA" id="ARBA00022692"/>
    </source>
</evidence>
<dbReference type="Gene3D" id="1.20.1250.20">
    <property type="entry name" value="MFS general substrate transporter like domains"/>
    <property type="match status" value="1"/>
</dbReference>
<reference evidence="7 8" key="1">
    <citation type="submission" date="2023-08" db="EMBL/GenBank/DDBJ databases">
        <title>Black Yeasts Isolated from many extreme environments.</title>
        <authorList>
            <person name="Coleine C."/>
            <person name="Stajich J.E."/>
            <person name="Selbmann L."/>
        </authorList>
    </citation>
    <scope>NUCLEOTIDE SEQUENCE [LARGE SCALE GENOMIC DNA]</scope>
    <source>
        <strain evidence="7 8">CCFEE 536</strain>
    </source>
</reference>
<evidence type="ECO:0000256" key="5">
    <source>
        <dbReference type="SAM" id="MobiDB-lite"/>
    </source>
</evidence>
<protein>
    <recommendedName>
        <fullName evidence="9">Major facilitator superfamily (MFS) profile domain-containing protein</fullName>
    </recommendedName>
</protein>
<keyword evidence="8" id="KW-1185">Reference proteome</keyword>
<evidence type="ECO:0000256" key="4">
    <source>
        <dbReference type="ARBA" id="ARBA00023136"/>
    </source>
</evidence>
<evidence type="ECO:0000256" key="1">
    <source>
        <dbReference type="ARBA" id="ARBA00004141"/>
    </source>
</evidence>